<dbReference type="PANTHER" id="PTHR43798:SF33">
    <property type="entry name" value="HYDROLASE, PUTATIVE (AFU_ORTHOLOGUE AFUA_2G14860)-RELATED"/>
    <property type="match status" value="1"/>
</dbReference>
<protein>
    <submittedName>
        <fullName evidence="2">Alpha/beta hydrolase family protein</fullName>
    </submittedName>
</protein>
<dbReference type="SUPFAM" id="SSF53474">
    <property type="entry name" value="alpha/beta-Hydrolases"/>
    <property type="match status" value="1"/>
</dbReference>
<dbReference type="Gene3D" id="3.40.50.1820">
    <property type="entry name" value="alpha/beta hydrolase"/>
    <property type="match status" value="1"/>
</dbReference>
<evidence type="ECO:0000259" key="1">
    <source>
        <dbReference type="Pfam" id="PF00561"/>
    </source>
</evidence>
<proteinExistence type="predicted"/>
<reference evidence="3" key="1">
    <citation type="submission" date="2016-09" db="EMBL/GenBank/DDBJ databases">
        <authorList>
            <person name="Varghese N."/>
            <person name="Submissions S."/>
        </authorList>
    </citation>
    <scope>NUCLEOTIDE SEQUENCE [LARGE SCALE GENOMIC DNA]</scope>
    <source>
        <strain evidence="3">TNe-862</strain>
    </source>
</reference>
<feature type="domain" description="AB hydrolase-1" evidence="1">
    <location>
        <begin position="27"/>
        <end position="130"/>
    </location>
</feature>
<dbReference type="AlphaFoldDB" id="A0A1G6MCA3"/>
<keyword evidence="3" id="KW-1185">Reference proteome</keyword>
<dbReference type="GO" id="GO:0016787">
    <property type="term" value="F:hydrolase activity"/>
    <property type="evidence" value="ECO:0007669"/>
    <property type="project" value="UniProtKB-KW"/>
</dbReference>
<evidence type="ECO:0000313" key="2">
    <source>
        <dbReference type="EMBL" id="SDC53212.1"/>
    </source>
</evidence>
<dbReference type="Proteomes" id="UP000198908">
    <property type="component" value="Unassembled WGS sequence"/>
</dbReference>
<organism evidence="2 3">
    <name type="scientific">Paraburkholderia lycopersici</name>
    <dbReference type="NCBI Taxonomy" id="416944"/>
    <lineage>
        <taxon>Bacteria</taxon>
        <taxon>Pseudomonadati</taxon>
        <taxon>Pseudomonadota</taxon>
        <taxon>Betaproteobacteria</taxon>
        <taxon>Burkholderiales</taxon>
        <taxon>Burkholderiaceae</taxon>
        <taxon>Paraburkholderia</taxon>
    </lineage>
</organism>
<name>A0A1G6MCA3_9BURK</name>
<dbReference type="InterPro" id="IPR050266">
    <property type="entry name" value="AB_hydrolase_sf"/>
</dbReference>
<sequence>MNTFVMNDRGHTLRYQDLYSTKNALGPLVFIHGLGCASSSDYPPVAASGPYPECRSILVDLMGAGFSDKPADGKYASDAQAAVLSSFIVGQHVTEVRLFGHSAGAFIALKLAKYLPVPVDTLILCAPGLTDYGISMLSGITSMSEAQFVNGGFHYSRSYCFVY</sequence>
<dbReference type="PANTHER" id="PTHR43798">
    <property type="entry name" value="MONOACYLGLYCEROL LIPASE"/>
    <property type="match status" value="1"/>
</dbReference>
<dbReference type="GO" id="GO:0016020">
    <property type="term" value="C:membrane"/>
    <property type="evidence" value="ECO:0007669"/>
    <property type="project" value="TreeGrafter"/>
</dbReference>
<dbReference type="EMBL" id="FMYQ01000007">
    <property type="protein sequence ID" value="SDC53212.1"/>
    <property type="molecule type" value="Genomic_DNA"/>
</dbReference>
<dbReference type="OrthoDB" id="3663240at2"/>
<dbReference type="InterPro" id="IPR000073">
    <property type="entry name" value="AB_hydrolase_1"/>
</dbReference>
<accession>A0A1G6MCA3</accession>
<evidence type="ECO:0000313" key="3">
    <source>
        <dbReference type="Proteomes" id="UP000198908"/>
    </source>
</evidence>
<dbReference type="InterPro" id="IPR029058">
    <property type="entry name" value="AB_hydrolase_fold"/>
</dbReference>
<keyword evidence="2" id="KW-0378">Hydrolase</keyword>
<dbReference type="STRING" id="416944.SAMN05421548_107198"/>
<dbReference type="Pfam" id="PF00561">
    <property type="entry name" value="Abhydrolase_1"/>
    <property type="match status" value="1"/>
</dbReference>
<gene>
    <name evidence="2" type="ORF">SAMN05421548_107198</name>
</gene>
<dbReference type="RefSeq" id="WP_091996718.1">
    <property type="nucleotide sequence ID" value="NZ_FMYQ01000007.1"/>
</dbReference>